<dbReference type="PRINTS" id="PR00778">
    <property type="entry name" value="HTHARSR"/>
</dbReference>
<organism evidence="5 6">
    <name type="scientific">Neorhizobium alkalisoli</name>
    <dbReference type="NCBI Taxonomy" id="528178"/>
    <lineage>
        <taxon>Bacteria</taxon>
        <taxon>Pseudomonadati</taxon>
        <taxon>Pseudomonadota</taxon>
        <taxon>Alphaproteobacteria</taxon>
        <taxon>Hyphomicrobiales</taxon>
        <taxon>Rhizobiaceae</taxon>
        <taxon>Rhizobium/Agrobacterium group</taxon>
        <taxon>Neorhizobium</taxon>
    </lineage>
</organism>
<dbReference type="InterPro" id="IPR011991">
    <property type="entry name" value="ArsR-like_HTH"/>
</dbReference>
<gene>
    <name evidence="5" type="ORF">FHW37_11131</name>
</gene>
<proteinExistence type="predicted"/>
<dbReference type="SMART" id="SM00418">
    <property type="entry name" value="HTH_ARSR"/>
    <property type="match status" value="1"/>
</dbReference>
<reference evidence="5 6" key="1">
    <citation type="submission" date="2019-06" db="EMBL/GenBank/DDBJ databases">
        <title>Sorghum-associated microbial communities from plants grown in Nebraska, USA.</title>
        <authorList>
            <person name="Schachtman D."/>
        </authorList>
    </citation>
    <scope>NUCLEOTIDE SEQUENCE [LARGE SCALE GENOMIC DNA]</scope>
    <source>
        <strain evidence="5 6">1225</strain>
    </source>
</reference>
<dbReference type="GO" id="GO:0003700">
    <property type="term" value="F:DNA-binding transcription factor activity"/>
    <property type="evidence" value="ECO:0007669"/>
    <property type="project" value="InterPro"/>
</dbReference>
<evidence type="ECO:0000256" key="2">
    <source>
        <dbReference type="ARBA" id="ARBA00023125"/>
    </source>
</evidence>
<dbReference type="InterPro" id="IPR036390">
    <property type="entry name" value="WH_DNA-bd_sf"/>
</dbReference>
<keyword evidence="3" id="KW-0804">Transcription</keyword>
<dbReference type="SUPFAM" id="SSF46785">
    <property type="entry name" value="Winged helix' DNA-binding domain"/>
    <property type="match status" value="1"/>
</dbReference>
<keyword evidence="2" id="KW-0238">DNA-binding</keyword>
<evidence type="ECO:0000256" key="3">
    <source>
        <dbReference type="ARBA" id="ARBA00023163"/>
    </source>
</evidence>
<evidence type="ECO:0000259" key="4">
    <source>
        <dbReference type="PROSITE" id="PS50987"/>
    </source>
</evidence>
<comment type="caution">
    <text evidence="5">The sequence shown here is derived from an EMBL/GenBank/DDBJ whole genome shotgun (WGS) entry which is preliminary data.</text>
</comment>
<dbReference type="Gene3D" id="1.10.10.10">
    <property type="entry name" value="Winged helix-like DNA-binding domain superfamily/Winged helix DNA-binding domain"/>
    <property type="match status" value="1"/>
</dbReference>
<dbReference type="Proteomes" id="UP000320653">
    <property type="component" value="Unassembled WGS sequence"/>
</dbReference>
<dbReference type="Pfam" id="PF01022">
    <property type="entry name" value="HTH_5"/>
    <property type="match status" value="1"/>
</dbReference>
<dbReference type="GO" id="GO:0003677">
    <property type="term" value="F:DNA binding"/>
    <property type="evidence" value="ECO:0007669"/>
    <property type="project" value="UniProtKB-KW"/>
</dbReference>
<dbReference type="InterPro" id="IPR036388">
    <property type="entry name" value="WH-like_DNA-bd_sf"/>
</dbReference>
<dbReference type="AlphaFoldDB" id="A0A561QAZ8"/>
<evidence type="ECO:0000313" key="5">
    <source>
        <dbReference type="EMBL" id="TWF47530.1"/>
    </source>
</evidence>
<dbReference type="PANTHER" id="PTHR33154:SF28">
    <property type="entry name" value="HTH-TYPE TRANSCRIPTIONAL REGULATOR YGAV-RELATED"/>
    <property type="match status" value="1"/>
</dbReference>
<protein>
    <submittedName>
        <fullName evidence="5">ArsR family transcriptional regulator</fullName>
    </submittedName>
</protein>
<accession>A0A561QAZ8</accession>
<dbReference type="OrthoDB" id="194599at2"/>
<keyword evidence="6" id="KW-1185">Reference proteome</keyword>
<evidence type="ECO:0000256" key="1">
    <source>
        <dbReference type="ARBA" id="ARBA00023015"/>
    </source>
</evidence>
<dbReference type="RefSeq" id="WP_145642317.1">
    <property type="nucleotide sequence ID" value="NZ_VIWP01000011.1"/>
</dbReference>
<feature type="domain" description="HTH arsR-type" evidence="4">
    <location>
        <begin position="1"/>
        <end position="90"/>
    </location>
</feature>
<dbReference type="InterPro" id="IPR001845">
    <property type="entry name" value="HTH_ArsR_DNA-bd_dom"/>
</dbReference>
<dbReference type="EMBL" id="VIWP01000011">
    <property type="protein sequence ID" value="TWF47530.1"/>
    <property type="molecule type" value="Genomic_DNA"/>
</dbReference>
<dbReference type="PANTHER" id="PTHR33154">
    <property type="entry name" value="TRANSCRIPTIONAL REGULATOR, ARSR FAMILY"/>
    <property type="match status" value="1"/>
</dbReference>
<dbReference type="InterPro" id="IPR051081">
    <property type="entry name" value="HTH_MetalResp_TranReg"/>
</dbReference>
<keyword evidence="1" id="KW-0805">Transcription regulation</keyword>
<dbReference type="PROSITE" id="PS50987">
    <property type="entry name" value="HTH_ARSR_2"/>
    <property type="match status" value="1"/>
</dbReference>
<dbReference type="NCBIfam" id="NF033788">
    <property type="entry name" value="HTH_metalloreg"/>
    <property type="match status" value="1"/>
</dbReference>
<dbReference type="CDD" id="cd00090">
    <property type="entry name" value="HTH_ARSR"/>
    <property type="match status" value="1"/>
</dbReference>
<name>A0A561QAZ8_9HYPH</name>
<sequence>MKRASTLLTAMSNPRRLQVLSLIARQEIAVGVLAEQIGLSQSALSQHLAKLRRAGSVKTRRDSQHTYYSCRSAAVLTVLSALEAIAWTEQAAAPSRAKAKVAG</sequence>
<evidence type="ECO:0000313" key="6">
    <source>
        <dbReference type="Proteomes" id="UP000320653"/>
    </source>
</evidence>